<reference evidence="1 2" key="1">
    <citation type="journal article" date="2021" name="Hortic Res">
        <title>High-quality reference genome and annotation aids understanding of berry development for evergreen blueberry (Vaccinium darrowii).</title>
        <authorList>
            <person name="Yu J."/>
            <person name="Hulse-Kemp A.M."/>
            <person name="Babiker E."/>
            <person name="Staton M."/>
        </authorList>
    </citation>
    <scope>NUCLEOTIDE SEQUENCE [LARGE SCALE GENOMIC DNA]</scope>
    <source>
        <strain evidence="2">cv. NJ 8807/NJ 8810</strain>
        <tissue evidence="1">Young leaf</tissue>
    </source>
</reference>
<accession>A0ACB7XJF0</accession>
<dbReference type="EMBL" id="CM037160">
    <property type="protein sequence ID" value="KAH7840939.1"/>
    <property type="molecule type" value="Genomic_DNA"/>
</dbReference>
<name>A0ACB7XJF0_9ERIC</name>
<organism evidence="1 2">
    <name type="scientific">Vaccinium darrowii</name>
    <dbReference type="NCBI Taxonomy" id="229202"/>
    <lineage>
        <taxon>Eukaryota</taxon>
        <taxon>Viridiplantae</taxon>
        <taxon>Streptophyta</taxon>
        <taxon>Embryophyta</taxon>
        <taxon>Tracheophyta</taxon>
        <taxon>Spermatophyta</taxon>
        <taxon>Magnoliopsida</taxon>
        <taxon>eudicotyledons</taxon>
        <taxon>Gunneridae</taxon>
        <taxon>Pentapetalae</taxon>
        <taxon>asterids</taxon>
        <taxon>Ericales</taxon>
        <taxon>Ericaceae</taxon>
        <taxon>Vaccinioideae</taxon>
        <taxon>Vaccinieae</taxon>
        <taxon>Vaccinium</taxon>
    </lineage>
</organism>
<keyword evidence="2" id="KW-1185">Reference proteome</keyword>
<evidence type="ECO:0000313" key="2">
    <source>
        <dbReference type="Proteomes" id="UP000828048"/>
    </source>
</evidence>
<evidence type="ECO:0000313" key="1">
    <source>
        <dbReference type="EMBL" id="KAH7840939.1"/>
    </source>
</evidence>
<sequence length="414" mass="46061">MFDNTTTASLPPNSSSSDPFTYSENGISNKRKRRPAGTPDPDAEVVSLSPKTLLESDRYVCEICNQGFQRDQNLQMHRRRHKVPWKLLKRESPEVRKRVFVCPEPSCLHHDPTHALGDLVGIKKHFRRKHSNNKQWVCEKCAKGYAVQSDYKAHLKTCGTRGHSCDCGRVFSRVESFIEHQDACNIRRVRPELQALQPACSSRSASSTSPSSDNNFGIVPLQRISVPANNTSEAMFLGPERYSCSSTDDHHHHHHNLELQLLPSSNHASRSRDHNHATNLKLSIGSPNQGTEEAMEASRVKEGASEQLKLAMAEKAYAEEARRQARKQIELAELEFANAKRIRQQAQAEVEKAQVLKEQATKKISSTILQITCHSCKQQFQATTGSAAAAAPVDEISLAAASYMSSAITEGEGE</sequence>
<dbReference type="Proteomes" id="UP000828048">
    <property type="component" value="Chromosome 10"/>
</dbReference>
<comment type="caution">
    <text evidence="1">The sequence shown here is derived from an EMBL/GenBank/DDBJ whole genome shotgun (WGS) entry which is preliminary data.</text>
</comment>
<gene>
    <name evidence="1" type="ORF">Vadar_023575</name>
</gene>
<proteinExistence type="predicted"/>
<protein>
    <submittedName>
        <fullName evidence="1">Uncharacterized protein</fullName>
    </submittedName>
</protein>